<organism evidence="1 2">
    <name type="scientific">Photobacterium aquae</name>
    <dbReference type="NCBI Taxonomy" id="1195763"/>
    <lineage>
        <taxon>Bacteria</taxon>
        <taxon>Pseudomonadati</taxon>
        <taxon>Pseudomonadota</taxon>
        <taxon>Gammaproteobacteria</taxon>
        <taxon>Vibrionales</taxon>
        <taxon>Vibrionaceae</taxon>
        <taxon>Photobacterium</taxon>
    </lineage>
</organism>
<dbReference type="STRING" id="1195763.ABT56_00330"/>
<accession>A0A0J1HD60</accession>
<dbReference type="OrthoDB" id="5906087at2"/>
<dbReference type="EMBL" id="LDOT01000001">
    <property type="protein sequence ID" value="KLV09571.1"/>
    <property type="molecule type" value="Genomic_DNA"/>
</dbReference>
<dbReference type="RefSeq" id="WP_047876859.1">
    <property type="nucleotide sequence ID" value="NZ_LDOT01000001.1"/>
</dbReference>
<name>A0A0J1HD60_9GAMM</name>
<protein>
    <recommendedName>
        <fullName evidence="3">DUF1799 domain-containing protein</fullName>
    </recommendedName>
</protein>
<sequence length="111" mass="12837">MRAAIQRRPATAKDDQDWQDELASWGIESDTFAKVEAEPEVITVWDEHQNVLEWWLDIPAFLRWNGSVCLGMDASQVRADAELSGRTVDTDDYRKLKLIAQTMTEELNRRD</sequence>
<keyword evidence="2" id="KW-1185">Reference proteome</keyword>
<dbReference type="Proteomes" id="UP000036097">
    <property type="component" value="Unassembled WGS sequence"/>
</dbReference>
<dbReference type="PATRIC" id="fig|1195763.3.peg.72"/>
<reference evidence="1 2" key="1">
    <citation type="submission" date="2015-05" db="EMBL/GenBank/DDBJ databases">
        <title>Photobacterium galathea sp. nov.</title>
        <authorList>
            <person name="Machado H."/>
            <person name="Gram L."/>
        </authorList>
    </citation>
    <scope>NUCLEOTIDE SEQUENCE [LARGE SCALE GENOMIC DNA]</scope>
    <source>
        <strain evidence="1 2">CGMCC 1.12159</strain>
    </source>
</reference>
<dbReference type="AlphaFoldDB" id="A0A0J1HD60"/>
<evidence type="ECO:0008006" key="3">
    <source>
        <dbReference type="Google" id="ProtNLM"/>
    </source>
</evidence>
<evidence type="ECO:0000313" key="1">
    <source>
        <dbReference type="EMBL" id="KLV09571.1"/>
    </source>
</evidence>
<comment type="caution">
    <text evidence="1">The sequence shown here is derived from an EMBL/GenBank/DDBJ whole genome shotgun (WGS) entry which is preliminary data.</text>
</comment>
<evidence type="ECO:0000313" key="2">
    <source>
        <dbReference type="Proteomes" id="UP000036097"/>
    </source>
</evidence>
<gene>
    <name evidence="1" type="ORF">ABT56_00330</name>
</gene>
<proteinExistence type="predicted"/>